<dbReference type="Proteomes" id="UP000663181">
    <property type="component" value="Chromosome"/>
</dbReference>
<accession>A0ABX7H0Z5</accession>
<evidence type="ECO:0000256" key="2">
    <source>
        <dbReference type="PROSITE-ProRule" id="PRU00169"/>
    </source>
</evidence>
<dbReference type="SMART" id="SM00448">
    <property type="entry name" value="REC"/>
    <property type="match status" value="1"/>
</dbReference>
<keyword evidence="6" id="KW-1185">Reference proteome</keyword>
<protein>
    <submittedName>
        <fullName evidence="5">Response regulator</fullName>
    </submittedName>
</protein>
<dbReference type="RefSeq" id="WP_188799123.1">
    <property type="nucleotide sequence ID" value="NZ_BMIZ01000001.1"/>
</dbReference>
<evidence type="ECO:0000256" key="1">
    <source>
        <dbReference type="ARBA" id="ARBA00023012"/>
    </source>
</evidence>
<evidence type="ECO:0000313" key="5">
    <source>
        <dbReference type="EMBL" id="QRN55557.1"/>
    </source>
</evidence>
<dbReference type="InterPro" id="IPR007492">
    <property type="entry name" value="LytTR_DNA-bd_dom"/>
</dbReference>
<keyword evidence="2" id="KW-0597">Phosphoprotein</keyword>
<organism evidence="5 6">
    <name type="scientific">Dyella caseinilytica</name>
    <dbReference type="NCBI Taxonomy" id="1849581"/>
    <lineage>
        <taxon>Bacteria</taxon>
        <taxon>Pseudomonadati</taxon>
        <taxon>Pseudomonadota</taxon>
        <taxon>Gammaproteobacteria</taxon>
        <taxon>Lysobacterales</taxon>
        <taxon>Rhodanobacteraceae</taxon>
        <taxon>Dyella</taxon>
    </lineage>
</organism>
<feature type="domain" description="HTH LytTR-type" evidence="4">
    <location>
        <begin position="142"/>
        <end position="246"/>
    </location>
</feature>
<dbReference type="InterPro" id="IPR001789">
    <property type="entry name" value="Sig_transdc_resp-reg_receiver"/>
</dbReference>
<dbReference type="InterPro" id="IPR011006">
    <property type="entry name" value="CheY-like_superfamily"/>
</dbReference>
<dbReference type="SMART" id="SM00850">
    <property type="entry name" value="LytTR"/>
    <property type="match status" value="1"/>
</dbReference>
<dbReference type="PROSITE" id="PS50930">
    <property type="entry name" value="HTH_LYTTR"/>
    <property type="match status" value="1"/>
</dbReference>
<dbReference type="Gene3D" id="2.40.50.1020">
    <property type="entry name" value="LytTr DNA-binding domain"/>
    <property type="match status" value="1"/>
</dbReference>
<dbReference type="EMBL" id="CP064030">
    <property type="protein sequence ID" value="QRN55557.1"/>
    <property type="molecule type" value="Genomic_DNA"/>
</dbReference>
<sequence length="251" mass="28708">MAASENHSQSIHVLVVDDEALARRNLTLLLRNDPDIASVTECGSGLEAIKEIRRSRPDLVFLDVQMPECDGFDVLELLGADMPETVIFVTAYDAYALRAFEAGALDYLLKPFDDARFHRALARAKEKLVRYASTQRRSISRIAVKSRNQTLFLNVADIDWIEAASYYACIHVGAEMHILRRTLQELEQDLDARMFARIHRSIIVNLERVRGLALQDNGEYEVVLDSLARLHLSRRYRKRIQDRLEELSSSH</sequence>
<evidence type="ECO:0000259" key="4">
    <source>
        <dbReference type="PROSITE" id="PS50930"/>
    </source>
</evidence>
<evidence type="ECO:0000259" key="3">
    <source>
        <dbReference type="PROSITE" id="PS50110"/>
    </source>
</evidence>
<keyword evidence="1" id="KW-0902">Two-component regulatory system</keyword>
<proteinExistence type="predicted"/>
<dbReference type="PROSITE" id="PS50110">
    <property type="entry name" value="RESPONSE_REGULATORY"/>
    <property type="match status" value="1"/>
</dbReference>
<feature type="domain" description="Response regulatory" evidence="3">
    <location>
        <begin position="12"/>
        <end position="125"/>
    </location>
</feature>
<dbReference type="PANTHER" id="PTHR37299:SF1">
    <property type="entry name" value="STAGE 0 SPORULATION PROTEIN A HOMOLOG"/>
    <property type="match status" value="1"/>
</dbReference>
<dbReference type="Gene3D" id="3.40.50.2300">
    <property type="match status" value="1"/>
</dbReference>
<dbReference type="InterPro" id="IPR046947">
    <property type="entry name" value="LytR-like"/>
</dbReference>
<dbReference type="Pfam" id="PF04397">
    <property type="entry name" value="LytTR"/>
    <property type="match status" value="1"/>
</dbReference>
<dbReference type="SUPFAM" id="SSF52172">
    <property type="entry name" value="CheY-like"/>
    <property type="match status" value="1"/>
</dbReference>
<name>A0ABX7H0Z5_9GAMM</name>
<dbReference type="PANTHER" id="PTHR37299">
    <property type="entry name" value="TRANSCRIPTIONAL REGULATOR-RELATED"/>
    <property type="match status" value="1"/>
</dbReference>
<reference evidence="5 6" key="1">
    <citation type="submission" date="2020-10" db="EMBL/GenBank/DDBJ databases">
        <title>Phylogeny of dyella-like bacteria.</title>
        <authorList>
            <person name="Fu J."/>
        </authorList>
    </citation>
    <scope>NUCLEOTIDE SEQUENCE [LARGE SCALE GENOMIC DNA]</scope>
    <source>
        <strain evidence="5 6">DHOB09</strain>
    </source>
</reference>
<feature type="modified residue" description="4-aspartylphosphate" evidence="2">
    <location>
        <position position="63"/>
    </location>
</feature>
<evidence type="ECO:0000313" key="6">
    <source>
        <dbReference type="Proteomes" id="UP000663181"/>
    </source>
</evidence>
<gene>
    <name evidence="5" type="ORF">ISN74_09655</name>
</gene>
<dbReference type="Pfam" id="PF00072">
    <property type="entry name" value="Response_reg"/>
    <property type="match status" value="1"/>
</dbReference>